<keyword evidence="1" id="KW-0678">Repressor</keyword>
<reference evidence="6 7" key="1">
    <citation type="submission" date="2015-06" db="EMBL/GenBank/DDBJ databases">
        <authorList>
            <person name="Xie B.-B."/>
            <person name="Rong J.-C."/>
            <person name="Qin Q.-L."/>
            <person name="Zhang Y.-Z."/>
        </authorList>
    </citation>
    <scope>NUCLEOTIDE SEQUENCE [LARGE SCALE GENOMIC DNA]</scope>
    <source>
        <strain evidence="6 7">KMM 3549</strain>
    </source>
</reference>
<dbReference type="CDD" id="cd04787">
    <property type="entry name" value="HTH_HMRTR_unk"/>
    <property type="match status" value="1"/>
</dbReference>
<dbReference type="InterPro" id="IPR047057">
    <property type="entry name" value="MerR_fam"/>
</dbReference>
<organism evidence="6 7">
    <name type="scientific">Pseudoalteromonas issachenkonii</name>
    <dbReference type="NCBI Taxonomy" id="152297"/>
    <lineage>
        <taxon>Bacteria</taxon>
        <taxon>Pseudomonadati</taxon>
        <taxon>Pseudomonadota</taxon>
        <taxon>Gammaproteobacteria</taxon>
        <taxon>Alteromonadales</taxon>
        <taxon>Pseudoalteromonadaceae</taxon>
        <taxon>Pseudoalteromonas</taxon>
    </lineage>
</organism>
<dbReference type="EMBL" id="CP011030">
    <property type="protein sequence ID" value="ATC90161.1"/>
    <property type="molecule type" value="Genomic_DNA"/>
</dbReference>
<dbReference type="InterPro" id="IPR000551">
    <property type="entry name" value="MerR-type_HTH_dom"/>
</dbReference>
<keyword evidence="7" id="KW-1185">Reference proteome</keyword>
<keyword evidence="2" id="KW-0805">Transcription regulation</keyword>
<evidence type="ECO:0000259" key="5">
    <source>
        <dbReference type="PROSITE" id="PS50937"/>
    </source>
</evidence>
<gene>
    <name evidence="6" type="ORF">PISS_a1206</name>
</gene>
<keyword evidence="3" id="KW-0238">DNA-binding</keyword>
<dbReference type="Proteomes" id="UP000217258">
    <property type="component" value="Chromosome I"/>
</dbReference>
<evidence type="ECO:0000256" key="3">
    <source>
        <dbReference type="ARBA" id="ARBA00023125"/>
    </source>
</evidence>
<dbReference type="SUPFAM" id="SSF46955">
    <property type="entry name" value="Putative DNA-binding domain"/>
    <property type="match status" value="1"/>
</dbReference>
<sequence length="145" mass="16548">MYVKQLAKIMGVTQDTVRHYTRIKLLKPIRSQNNGYQVYTAADQQRLKFIISARQLGFSIKDIQQIVAQSEQGNCPCPLTRQLIAKRLEETERLFQETLKLRTRMQAAVKQWENSSDGAASADICSLIETFVDPLNEQVSSEEAK</sequence>
<evidence type="ECO:0000256" key="2">
    <source>
        <dbReference type="ARBA" id="ARBA00023015"/>
    </source>
</evidence>
<name>A0ABN5BZ47_9GAMM</name>
<dbReference type="SMART" id="SM00422">
    <property type="entry name" value="HTH_MERR"/>
    <property type="match status" value="1"/>
</dbReference>
<dbReference type="InterPro" id="IPR009061">
    <property type="entry name" value="DNA-bd_dom_put_sf"/>
</dbReference>
<dbReference type="PANTHER" id="PTHR30204:SF69">
    <property type="entry name" value="MERR-FAMILY TRANSCRIPTIONAL REGULATOR"/>
    <property type="match status" value="1"/>
</dbReference>
<feature type="domain" description="HTH merR-type" evidence="5">
    <location>
        <begin position="1"/>
        <end position="69"/>
    </location>
</feature>
<evidence type="ECO:0000313" key="6">
    <source>
        <dbReference type="EMBL" id="ATC90161.1"/>
    </source>
</evidence>
<proteinExistence type="predicted"/>
<keyword evidence="4" id="KW-0804">Transcription</keyword>
<dbReference type="PROSITE" id="PS50937">
    <property type="entry name" value="HTH_MERR_2"/>
    <property type="match status" value="1"/>
</dbReference>
<dbReference type="PANTHER" id="PTHR30204">
    <property type="entry name" value="REDOX-CYCLING DRUG-SENSING TRANSCRIPTIONAL ACTIVATOR SOXR"/>
    <property type="match status" value="1"/>
</dbReference>
<evidence type="ECO:0000256" key="1">
    <source>
        <dbReference type="ARBA" id="ARBA00022491"/>
    </source>
</evidence>
<accession>A0ABN5BZ47</accession>
<protein>
    <recommendedName>
        <fullName evidence="5">HTH merR-type domain-containing protein</fullName>
    </recommendedName>
</protein>
<dbReference type="Gene3D" id="1.10.1660.10">
    <property type="match status" value="1"/>
</dbReference>
<evidence type="ECO:0000256" key="4">
    <source>
        <dbReference type="ARBA" id="ARBA00023163"/>
    </source>
</evidence>
<evidence type="ECO:0000313" key="7">
    <source>
        <dbReference type="Proteomes" id="UP000217258"/>
    </source>
</evidence>
<dbReference type="RefSeq" id="WP_058154386.1">
    <property type="nucleotide sequence ID" value="NZ_CP011030.1"/>
</dbReference>
<dbReference type="Pfam" id="PF13411">
    <property type="entry name" value="MerR_1"/>
    <property type="match status" value="1"/>
</dbReference>
<dbReference type="PRINTS" id="PR00040">
    <property type="entry name" value="HTHMERR"/>
</dbReference>